<dbReference type="Gene3D" id="3.60.10.10">
    <property type="entry name" value="Endonuclease/exonuclease/phosphatase"/>
    <property type="match status" value="1"/>
</dbReference>
<dbReference type="EMBL" id="CP042202">
    <property type="protein sequence ID" value="QDS77554.1"/>
    <property type="molecule type" value="Genomic_DNA"/>
</dbReference>
<evidence type="ECO:0008006" key="3">
    <source>
        <dbReference type="Google" id="ProtNLM"/>
    </source>
</evidence>
<dbReference type="InterPro" id="IPR036691">
    <property type="entry name" value="Endo/exonu/phosph_ase_sf"/>
</dbReference>
<dbReference type="AlphaFoldDB" id="A0A517LPH5"/>
<dbReference type="SUPFAM" id="SSF56219">
    <property type="entry name" value="DNase I-like"/>
    <property type="match status" value="1"/>
</dbReference>
<proteinExistence type="predicted"/>
<evidence type="ECO:0000313" key="2">
    <source>
        <dbReference type="Proteomes" id="UP000316270"/>
    </source>
</evidence>
<keyword evidence="2" id="KW-1185">Reference proteome</keyword>
<protein>
    <recommendedName>
        <fullName evidence="3">Endonuclease/exonuclease/phosphatase domain-containing protein</fullName>
    </recommendedName>
</protein>
<evidence type="ECO:0000313" key="1">
    <source>
        <dbReference type="EMBL" id="QDS77554.1"/>
    </source>
</evidence>
<dbReference type="Proteomes" id="UP000316270">
    <property type="component" value="Chromosome 18"/>
</dbReference>
<gene>
    <name evidence="1" type="ORF">FKW77_001215</name>
</gene>
<name>A0A517LPH5_9PEZI</name>
<accession>A0A517LPH5</accession>
<sequence length="180" mass="20454">MKKFLRIVQKNVRGSNELHRELADDAVYADIWLIQDVGSSYRLIDVADYEVVVWPGPSRIRVYVRIGLNLGIRNLIQHDEYFPTLEFDSIDLGLVHLHNAYSSSIGKIDLEDVFAKVSKVDAEHLLMGNFNLRHPDWGGEDVIINHFAAERSTTLAAHSSLELLTLRGAKTWEKELGSRT</sequence>
<dbReference type="OrthoDB" id="3695143at2759"/>
<reference evidence="1 2" key="1">
    <citation type="submission" date="2019-07" db="EMBL/GenBank/DDBJ databases">
        <title>Finished genome of Venturia effusa.</title>
        <authorList>
            <person name="Young C.A."/>
            <person name="Cox M.P."/>
            <person name="Ganley A.R.D."/>
            <person name="David W.J."/>
        </authorList>
    </citation>
    <scope>NUCLEOTIDE SEQUENCE [LARGE SCALE GENOMIC DNA]</scope>
    <source>
        <strain evidence="2">albino</strain>
    </source>
</reference>
<organism evidence="1 2">
    <name type="scientific">Venturia effusa</name>
    <dbReference type="NCBI Taxonomy" id="50376"/>
    <lineage>
        <taxon>Eukaryota</taxon>
        <taxon>Fungi</taxon>
        <taxon>Dikarya</taxon>
        <taxon>Ascomycota</taxon>
        <taxon>Pezizomycotina</taxon>
        <taxon>Dothideomycetes</taxon>
        <taxon>Pleosporomycetidae</taxon>
        <taxon>Venturiales</taxon>
        <taxon>Venturiaceae</taxon>
        <taxon>Venturia</taxon>
    </lineage>
</organism>